<protein>
    <submittedName>
        <fullName evidence="3">Uncharacterized protein</fullName>
    </submittedName>
</protein>
<accession>A0A6V7GXZ8</accession>
<dbReference type="AlphaFoldDB" id="A0A6V7GXZ8"/>
<keyword evidence="4" id="KW-1185">Reference proteome</keyword>
<organism evidence="3 4">
    <name type="scientific">Heterotrigona itama</name>
    <dbReference type="NCBI Taxonomy" id="395501"/>
    <lineage>
        <taxon>Eukaryota</taxon>
        <taxon>Metazoa</taxon>
        <taxon>Ecdysozoa</taxon>
        <taxon>Arthropoda</taxon>
        <taxon>Hexapoda</taxon>
        <taxon>Insecta</taxon>
        <taxon>Pterygota</taxon>
        <taxon>Neoptera</taxon>
        <taxon>Endopterygota</taxon>
        <taxon>Hymenoptera</taxon>
        <taxon>Apocrita</taxon>
        <taxon>Aculeata</taxon>
        <taxon>Apoidea</taxon>
        <taxon>Anthophila</taxon>
        <taxon>Apidae</taxon>
        <taxon>Heterotrigona</taxon>
    </lineage>
</organism>
<keyword evidence="1" id="KW-0175">Coiled coil</keyword>
<evidence type="ECO:0000256" key="1">
    <source>
        <dbReference type="SAM" id="Coils"/>
    </source>
</evidence>
<sequence length="560" mass="64674">NDRLHGVKEDRSGTYGGDGYEGTRRQGAHITLSNYRVAKDPSITTRPVGLTISLRTAPTFKSLAISPVRDYFRPRNSKIDMKTKTICTQTSIQSDEKNLYDEAATDANHIGPSCVYLKQKQSSVFCIDEEDPAPQWLIEEALARGTEVCKEYETIISELEAKLSRTKEDLEDALKARFIVKEKYKRLLENARTQARRENELLQENIVRICTSVFENFGPRSMDRRNTACYQIKSHRKLNCRQRITNKLRRKLRTAMTKSNKLKRKLAMTRKKLRSKSEEYESISKCFDQLKQGMEATETNLNNLISENLSLRRKIDDTRDWLEHNVGKQHYTGHFPDACKSRELANLKKKVEEDSATIAQLRNKLVRLESANANKGFLLNSYKAQLTDLTKEKNELLSKVNSLENEIGNTRNSNSQLRAKIEIQCAKKCEETVQLETETIKNKYEETIKFMETKLLATKSQNVEYLNAIKEFLMKVYEQRNDREAQKSNESESGEKETHETICNILNMTPDELSGFINGKNTKNSDNPWIVELNRIVSTNQFSKDLSKFLLRKMTKKTKM</sequence>
<feature type="region of interest" description="Disordered" evidence="2">
    <location>
        <begin position="1"/>
        <end position="23"/>
    </location>
</feature>
<name>A0A6V7GXZ8_9HYME</name>
<feature type="coiled-coil region" evidence="1">
    <location>
        <begin position="344"/>
        <end position="461"/>
    </location>
</feature>
<dbReference type="Proteomes" id="UP000752696">
    <property type="component" value="Unassembled WGS sequence"/>
</dbReference>
<dbReference type="OrthoDB" id="7698756at2759"/>
<feature type="coiled-coil region" evidence="1">
    <location>
        <begin position="259"/>
        <end position="314"/>
    </location>
</feature>
<reference evidence="3" key="1">
    <citation type="submission" date="2020-07" db="EMBL/GenBank/DDBJ databases">
        <authorList>
            <person name="Nazaruddin N."/>
        </authorList>
    </citation>
    <scope>NUCLEOTIDE SEQUENCE</scope>
</reference>
<feature type="non-terminal residue" evidence="3">
    <location>
        <position position="1"/>
    </location>
</feature>
<proteinExistence type="predicted"/>
<evidence type="ECO:0000256" key="2">
    <source>
        <dbReference type="SAM" id="MobiDB-lite"/>
    </source>
</evidence>
<evidence type="ECO:0000313" key="4">
    <source>
        <dbReference type="Proteomes" id="UP000752696"/>
    </source>
</evidence>
<feature type="coiled-coil region" evidence="1">
    <location>
        <begin position="149"/>
        <end position="205"/>
    </location>
</feature>
<gene>
    <name evidence="3" type="ORF">MHI_LOCUS239765</name>
</gene>
<comment type="caution">
    <text evidence="3">The sequence shown here is derived from an EMBL/GenBank/DDBJ whole genome shotgun (WGS) entry which is preliminary data.</text>
</comment>
<feature type="compositionally biased region" description="Basic and acidic residues" evidence="2">
    <location>
        <begin position="1"/>
        <end position="12"/>
    </location>
</feature>
<dbReference type="EMBL" id="CAJDYZ010004472">
    <property type="protein sequence ID" value="CAD1471464.1"/>
    <property type="molecule type" value="Genomic_DNA"/>
</dbReference>
<evidence type="ECO:0000313" key="3">
    <source>
        <dbReference type="EMBL" id="CAD1471464.1"/>
    </source>
</evidence>